<evidence type="ECO:0000256" key="3">
    <source>
        <dbReference type="RuleBase" id="RU000363"/>
    </source>
</evidence>
<dbReference type="Pfam" id="PF00106">
    <property type="entry name" value="adh_short"/>
    <property type="match status" value="1"/>
</dbReference>
<sequence length="295" mass="33372">MKFMEPKVILITGCSSGIGYDTALALQQRGHRVFASCRKEEDVKKLRELGLETLQMNMDDSHSVRLAFHEMLKKADGRLDAIINNAGYGQAGALEDLPREALRAQFETNVFGLMDLTRLAIPTMRKQGHGRIINISSILGVISMPFRGAYNASKYAVEGLSDTLRLELKPSNIQVITIEPGPIESRFRDNCIDHSMKRINQENSHFREQYQVLAGMYRSNKNQSLFTRKADAVVAKIIHAIESKHPKVKYRVTIPAHLFVFLKRILPVNTLDKCLAFISKKEFTPNQRSGVEESR</sequence>
<dbReference type="InterPro" id="IPR051911">
    <property type="entry name" value="SDR_oxidoreductase"/>
</dbReference>
<protein>
    <submittedName>
        <fullName evidence="5">Oxidoreductase with NAD(P)-binding Rossmann-fold domain protein</fullName>
    </submittedName>
</protein>
<accession>A0A0W0VG76</accession>
<dbReference type="GO" id="GO:0016491">
    <property type="term" value="F:oxidoreductase activity"/>
    <property type="evidence" value="ECO:0007669"/>
    <property type="project" value="UniProtKB-KW"/>
</dbReference>
<proteinExistence type="inferred from homology"/>
<keyword evidence="6" id="KW-1185">Reference proteome</keyword>
<evidence type="ECO:0000259" key="4">
    <source>
        <dbReference type="SMART" id="SM00822"/>
    </source>
</evidence>
<dbReference type="Proteomes" id="UP000055035">
    <property type="component" value="Unassembled WGS sequence"/>
</dbReference>
<dbReference type="Gene3D" id="3.40.50.720">
    <property type="entry name" value="NAD(P)-binding Rossmann-like Domain"/>
    <property type="match status" value="1"/>
</dbReference>
<dbReference type="PATRIC" id="fig|456.5.peg.331"/>
<name>A0A0W0VG76_9GAMM</name>
<dbReference type="EMBL" id="LNYJ01000004">
    <property type="protein sequence ID" value="KTD18649.1"/>
    <property type="molecule type" value="Genomic_DNA"/>
</dbReference>
<keyword evidence="2" id="KW-0560">Oxidoreductase</keyword>
<dbReference type="PANTHER" id="PTHR43976">
    <property type="entry name" value="SHORT CHAIN DEHYDROGENASE"/>
    <property type="match status" value="1"/>
</dbReference>
<dbReference type="InterPro" id="IPR057326">
    <property type="entry name" value="KR_dom"/>
</dbReference>
<dbReference type="PRINTS" id="PR00080">
    <property type="entry name" value="SDRFAMILY"/>
</dbReference>
<dbReference type="PRINTS" id="PR00081">
    <property type="entry name" value="GDHRDH"/>
</dbReference>
<dbReference type="InterPro" id="IPR020904">
    <property type="entry name" value="Sc_DH/Rdtase_CS"/>
</dbReference>
<reference evidence="5 6" key="1">
    <citation type="submission" date="2015-11" db="EMBL/GenBank/DDBJ databases">
        <title>Genomic analysis of 38 Legionella species identifies large and diverse effector repertoires.</title>
        <authorList>
            <person name="Burstein D."/>
            <person name="Amaro F."/>
            <person name="Zusman T."/>
            <person name="Lifshitz Z."/>
            <person name="Cohen O."/>
            <person name="Gilbert J.A."/>
            <person name="Pupko T."/>
            <person name="Shuman H.A."/>
            <person name="Segal G."/>
        </authorList>
    </citation>
    <scope>NUCLEOTIDE SEQUENCE [LARGE SCALE GENOMIC DNA]</scope>
    <source>
        <strain evidence="5 6">BL-540</strain>
    </source>
</reference>
<evidence type="ECO:0000256" key="2">
    <source>
        <dbReference type="ARBA" id="ARBA00023002"/>
    </source>
</evidence>
<evidence type="ECO:0000313" key="6">
    <source>
        <dbReference type="Proteomes" id="UP000055035"/>
    </source>
</evidence>
<comment type="similarity">
    <text evidence="1 3">Belongs to the short-chain dehydrogenases/reductases (SDR) family.</text>
</comment>
<dbReference type="InterPro" id="IPR036291">
    <property type="entry name" value="NAD(P)-bd_dom_sf"/>
</dbReference>
<evidence type="ECO:0000256" key="1">
    <source>
        <dbReference type="ARBA" id="ARBA00006484"/>
    </source>
</evidence>
<dbReference type="SUPFAM" id="SSF51735">
    <property type="entry name" value="NAD(P)-binding Rossmann-fold domains"/>
    <property type="match status" value="1"/>
</dbReference>
<organism evidence="5 6">
    <name type="scientific">Legionella jordanis</name>
    <dbReference type="NCBI Taxonomy" id="456"/>
    <lineage>
        <taxon>Bacteria</taxon>
        <taxon>Pseudomonadati</taxon>
        <taxon>Pseudomonadota</taxon>
        <taxon>Gammaproteobacteria</taxon>
        <taxon>Legionellales</taxon>
        <taxon>Legionellaceae</taxon>
        <taxon>Legionella</taxon>
    </lineage>
</organism>
<dbReference type="PANTHER" id="PTHR43976:SF16">
    <property type="entry name" value="SHORT-CHAIN DEHYDROGENASE_REDUCTASE FAMILY PROTEIN"/>
    <property type="match status" value="1"/>
</dbReference>
<gene>
    <name evidence="5" type="primary">ybbO</name>
    <name evidence="5" type="ORF">Ljor_0313</name>
</gene>
<dbReference type="CDD" id="cd05374">
    <property type="entry name" value="17beta-HSD-like_SDR_c"/>
    <property type="match status" value="1"/>
</dbReference>
<feature type="domain" description="Ketoreductase" evidence="4">
    <location>
        <begin position="7"/>
        <end position="181"/>
    </location>
</feature>
<dbReference type="AlphaFoldDB" id="A0A0W0VG76"/>
<dbReference type="SMART" id="SM00822">
    <property type="entry name" value="PKS_KR"/>
    <property type="match status" value="1"/>
</dbReference>
<comment type="caution">
    <text evidence="5">The sequence shown here is derived from an EMBL/GenBank/DDBJ whole genome shotgun (WGS) entry which is preliminary data.</text>
</comment>
<dbReference type="STRING" id="456.Ljor_0313"/>
<evidence type="ECO:0000313" key="5">
    <source>
        <dbReference type="EMBL" id="KTD18649.1"/>
    </source>
</evidence>
<dbReference type="PROSITE" id="PS00061">
    <property type="entry name" value="ADH_SHORT"/>
    <property type="match status" value="1"/>
</dbReference>
<dbReference type="InterPro" id="IPR002347">
    <property type="entry name" value="SDR_fam"/>
</dbReference>